<keyword evidence="5" id="KW-0133">Cell shape</keyword>
<comment type="caution">
    <text evidence="9">The sequence shown here is derived from an EMBL/GenBank/DDBJ whole genome shotgun (WGS) entry which is preliminary data.</text>
</comment>
<comment type="similarity">
    <text evidence="2">Belongs to the MreD family.</text>
</comment>
<evidence type="ECO:0000256" key="4">
    <source>
        <dbReference type="ARBA" id="ARBA00022692"/>
    </source>
</evidence>
<keyword evidence="3" id="KW-1003">Cell membrane</keyword>
<dbReference type="InterPro" id="IPR007227">
    <property type="entry name" value="Cell_shape_determining_MreD"/>
</dbReference>
<dbReference type="NCBIfam" id="TIGR03426">
    <property type="entry name" value="shape_MreD"/>
    <property type="match status" value="1"/>
</dbReference>
<keyword evidence="4 8" id="KW-0812">Transmembrane</keyword>
<keyword evidence="6 8" id="KW-1133">Transmembrane helix</keyword>
<evidence type="ECO:0000256" key="8">
    <source>
        <dbReference type="SAM" id="Phobius"/>
    </source>
</evidence>
<dbReference type="GO" id="GO:0008360">
    <property type="term" value="P:regulation of cell shape"/>
    <property type="evidence" value="ECO:0007669"/>
    <property type="project" value="UniProtKB-KW"/>
</dbReference>
<dbReference type="Pfam" id="PF04093">
    <property type="entry name" value="MreD"/>
    <property type="match status" value="1"/>
</dbReference>
<dbReference type="OrthoDB" id="7426601at2"/>
<evidence type="ECO:0000256" key="1">
    <source>
        <dbReference type="ARBA" id="ARBA00004651"/>
    </source>
</evidence>
<organism evidence="9 10">
    <name type="scientific">Allosphingosinicella ginsenosidimutans</name>
    <dbReference type="NCBI Taxonomy" id="1176539"/>
    <lineage>
        <taxon>Bacteria</taxon>
        <taxon>Pseudomonadati</taxon>
        <taxon>Pseudomonadota</taxon>
        <taxon>Alphaproteobacteria</taxon>
        <taxon>Sphingomonadales</taxon>
        <taxon>Sphingomonadaceae</taxon>
        <taxon>Allosphingosinicella</taxon>
    </lineage>
</organism>
<gene>
    <name evidence="9" type="primary">mreD</name>
    <name evidence="9" type="ORF">FRZ32_11380</name>
</gene>
<keyword evidence="10" id="KW-1185">Reference proteome</keyword>
<dbReference type="Proteomes" id="UP000321249">
    <property type="component" value="Unassembled WGS sequence"/>
</dbReference>
<evidence type="ECO:0000313" key="9">
    <source>
        <dbReference type="EMBL" id="TXC64204.1"/>
    </source>
</evidence>
<keyword evidence="7 8" id="KW-0472">Membrane</keyword>
<feature type="transmembrane region" description="Helical" evidence="8">
    <location>
        <begin position="143"/>
        <end position="163"/>
    </location>
</feature>
<protein>
    <submittedName>
        <fullName evidence="9">Rod shape-determining protein MreD</fullName>
    </submittedName>
</protein>
<dbReference type="AlphaFoldDB" id="A0A5C6TUR5"/>
<evidence type="ECO:0000256" key="6">
    <source>
        <dbReference type="ARBA" id="ARBA00022989"/>
    </source>
</evidence>
<dbReference type="RefSeq" id="WP_147043610.1">
    <property type="nucleotide sequence ID" value="NZ_BAABIR010000001.1"/>
</dbReference>
<evidence type="ECO:0000256" key="5">
    <source>
        <dbReference type="ARBA" id="ARBA00022960"/>
    </source>
</evidence>
<evidence type="ECO:0000256" key="7">
    <source>
        <dbReference type="ARBA" id="ARBA00023136"/>
    </source>
</evidence>
<accession>A0A5C6TUR5</accession>
<evidence type="ECO:0000313" key="10">
    <source>
        <dbReference type="Proteomes" id="UP000321249"/>
    </source>
</evidence>
<proteinExistence type="inferred from homology"/>
<dbReference type="GO" id="GO:0005886">
    <property type="term" value="C:plasma membrane"/>
    <property type="evidence" value="ECO:0007669"/>
    <property type="project" value="UniProtKB-SubCell"/>
</dbReference>
<name>A0A5C6TUR5_9SPHN</name>
<reference evidence="9 10" key="1">
    <citation type="journal article" date="2015" name="J. Microbiol.">
        <title>Sphingosinicella ginsenosidimutans sp. nov., with ginsenoside converting activity.</title>
        <authorList>
            <person name="Kim J.K."/>
            <person name="Kang M.S."/>
            <person name="Park S.C."/>
            <person name="Kim K.M."/>
            <person name="Choi K."/>
            <person name="Yoon M.H."/>
            <person name="Im W.T."/>
        </authorList>
    </citation>
    <scope>NUCLEOTIDE SEQUENCE [LARGE SCALE GENOMIC DNA]</scope>
    <source>
        <strain evidence="9 10">BS-11</strain>
    </source>
</reference>
<dbReference type="EMBL" id="VOQQ01000001">
    <property type="protein sequence ID" value="TXC64204.1"/>
    <property type="molecule type" value="Genomic_DNA"/>
</dbReference>
<sequence length="172" mass="19157">MSTRIASSEAEVAVRDLRRRFTPLASILAATLLALLPVVAATPLLPDFGFLIFLAWRLLRPEIWRPWMPLGLGLASDLIAGHPIGQAMLLWTMIGLLAELIDTRLGFRDYWMDWLIAAGAILLQSLGAWYIGLLMGSDVRFTILIPQLVLAALAYPLATRIVLALDRWRLAR</sequence>
<feature type="transmembrane region" description="Helical" evidence="8">
    <location>
        <begin position="79"/>
        <end position="98"/>
    </location>
</feature>
<feature type="transmembrane region" description="Helical" evidence="8">
    <location>
        <begin position="110"/>
        <end position="131"/>
    </location>
</feature>
<feature type="transmembrane region" description="Helical" evidence="8">
    <location>
        <begin position="27"/>
        <end position="59"/>
    </location>
</feature>
<evidence type="ECO:0000256" key="3">
    <source>
        <dbReference type="ARBA" id="ARBA00022475"/>
    </source>
</evidence>
<comment type="subcellular location">
    <subcellularLocation>
        <location evidence="1">Cell membrane</location>
        <topology evidence="1">Multi-pass membrane protein</topology>
    </subcellularLocation>
</comment>
<evidence type="ECO:0000256" key="2">
    <source>
        <dbReference type="ARBA" id="ARBA00007776"/>
    </source>
</evidence>